<comment type="caution">
    <text evidence="1">The sequence shown here is derived from an EMBL/GenBank/DDBJ whole genome shotgun (WGS) entry which is preliminary data.</text>
</comment>
<reference evidence="1" key="1">
    <citation type="submission" date="2023-06" db="EMBL/GenBank/DDBJ databases">
        <authorList>
            <consortium name="Lawrence Berkeley National Laboratory"/>
            <person name="Ahrendt S."/>
            <person name="Sahu N."/>
            <person name="Indic B."/>
            <person name="Wong-Bajracharya J."/>
            <person name="Merenyi Z."/>
            <person name="Ke H.-M."/>
            <person name="Monk M."/>
            <person name="Kocsube S."/>
            <person name="Drula E."/>
            <person name="Lipzen A."/>
            <person name="Balint B."/>
            <person name="Henrissat B."/>
            <person name="Andreopoulos B."/>
            <person name="Martin F.M."/>
            <person name="Harder C.B."/>
            <person name="Rigling D."/>
            <person name="Ford K.L."/>
            <person name="Foster G.D."/>
            <person name="Pangilinan J."/>
            <person name="Papanicolaou A."/>
            <person name="Barry K."/>
            <person name="LaButti K."/>
            <person name="Viragh M."/>
            <person name="Koriabine M."/>
            <person name="Yan M."/>
            <person name="Riley R."/>
            <person name="Champramary S."/>
            <person name="Plett K.L."/>
            <person name="Tsai I.J."/>
            <person name="Slot J."/>
            <person name="Sipos G."/>
            <person name="Plett J."/>
            <person name="Nagy L.G."/>
            <person name="Grigoriev I.V."/>
        </authorList>
    </citation>
    <scope>NUCLEOTIDE SEQUENCE</scope>
    <source>
        <strain evidence="1">ICMP 16352</strain>
    </source>
</reference>
<dbReference type="AlphaFoldDB" id="A0AA39TP22"/>
<name>A0AA39TP22_9AGAR</name>
<evidence type="ECO:0000313" key="2">
    <source>
        <dbReference type="Proteomes" id="UP001175227"/>
    </source>
</evidence>
<dbReference type="EMBL" id="JAUEPR010000145">
    <property type="protein sequence ID" value="KAK0461518.1"/>
    <property type="molecule type" value="Genomic_DNA"/>
</dbReference>
<feature type="non-terminal residue" evidence="1">
    <location>
        <position position="1"/>
    </location>
</feature>
<organism evidence="1 2">
    <name type="scientific">Armillaria novae-zelandiae</name>
    <dbReference type="NCBI Taxonomy" id="153914"/>
    <lineage>
        <taxon>Eukaryota</taxon>
        <taxon>Fungi</taxon>
        <taxon>Dikarya</taxon>
        <taxon>Basidiomycota</taxon>
        <taxon>Agaricomycotina</taxon>
        <taxon>Agaricomycetes</taxon>
        <taxon>Agaricomycetidae</taxon>
        <taxon>Agaricales</taxon>
        <taxon>Marasmiineae</taxon>
        <taxon>Physalacriaceae</taxon>
        <taxon>Armillaria</taxon>
    </lineage>
</organism>
<dbReference type="Proteomes" id="UP001175227">
    <property type="component" value="Unassembled WGS sequence"/>
</dbReference>
<keyword evidence="2" id="KW-1185">Reference proteome</keyword>
<evidence type="ECO:0000313" key="1">
    <source>
        <dbReference type="EMBL" id="KAK0461518.1"/>
    </source>
</evidence>
<protein>
    <submittedName>
        <fullName evidence="1">Uncharacterized protein</fullName>
    </submittedName>
</protein>
<gene>
    <name evidence="1" type="ORF">IW261DRAFT_1586877</name>
</gene>
<sequence length="67" mass="7445">LNHLWFICPVHLLSLCIPHLFLINFNIKPASSCATHTWPTKSPLLSGSACRQALPVLYTTDTGEQKV</sequence>
<accession>A0AA39TP22</accession>
<proteinExistence type="predicted"/>